<accession>A0A1N7PEF1</accession>
<reference evidence="3" key="1">
    <citation type="submission" date="2017-01" db="EMBL/GenBank/DDBJ databases">
        <authorList>
            <person name="Varghese N."/>
            <person name="Submissions S."/>
        </authorList>
    </citation>
    <scope>NUCLEOTIDE SEQUENCE [LARGE SCALE GENOMIC DNA]</scope>
    <source>
        <strain evidence="3">DSM 24913</strain>
    </source>
</reference>
<dbReference type="AlphaFoldDB" id="A0A1N7PEF1"/>
<evidence type="ECO:0000313" key="2">
    <source>
        <dbReference type="EMBL" id="SIT08944.1"/>
    </source>
</evidence>
<organism evidence="2 3">
    <name type="scientific">Thalassolituus maritimus</name>
    <dbReference type="NCBI Taxonomy" id="484498"/>
    <lineage>
        <taxon>Bacteria</taxon>
        <taxon>Pseudomonadati</taxon>
        <taxon>Pseudomonadota</taxon>
        <taxon>Gammaproteobacteria</taxon>
        <taxon>Oceanospirillales</taxon>
        <taxon>Oceanospirillaceae</taxon>
        <taxon>Thalassolituus</taxon>
    </lineage>
</organism>
<keyword evidence="3" id="KW-1185">Reference proteome</keyword>
<evidence type="ECO:0000313" key="3">
    <source>
        <dbReference type="Proteomes" id="UP000185639"/>
    </source>
</evidence>
<dbReference type="Proteomes" id="UP000185639">
    <property type="component" value="Unassembled WGS sequence"/>
</dbReference>
<gene>
    <name evidence="2" type="ORF">SAMN05421686_109128</name>
</gene>
<keyword evidence="1" id="KW-0472">Membrane</keyword>
<feature type="transmembrane region" description="Helical" evidence="1">
    <location>
        <begin position="26"/>
        <end position="48"/>
    </location>
</feature>
<protein>
    <submittedName>
        <fullName evidence="2">Uncharacterized protein</fullName>
    </submittedName>
</protein>
<proteinExistence type="predicted"/>
<dbReference type="EMBL" id="FTOH01000009">
    <property type="protein sequence ID" value="SIT08944.1"/>
    <property type="molecule type" value="Genomic_DNA"/>
</dbReference>
<keyword evidence="1" id="KW-1133">Transmembrane helix</keyword>
<name>A0A1N7PEF1_9GAMM</name>
<feature type="transmembrane region" description="Helical" evidence="1">
    <location>
        <begin position="165"/>
        <end position="191"/>
    </location>
</feature>
<feature type="transmembrane region" description="Helical" evidence="1">
    <location>
        <begin position="91"/>
        <end position="110"/>
    </location>
</feature>
<evidence type="ECO:0000256" key="1">
    <source>
        <dbReference type="SAM" id="Phobius"/>
    </source>
</evidence>
<keyword evidence="1" id="KW-0812">Transmembrane</keyword>
<sequence length="307" mass="35767">MELRDEQEAMESENLESVFLKIFKRLMLLAIGSGLLGNALYIYGLGYYQGYVEALGFEYNLFPIEWKDTLLWTYDASRELGISSIDLMNKFSSSALLILLLSLYIISRIWMQLSNVKSDNVKGKIKPKINFRLAKKIYSFKLKHIWVYRFIYIPTRWFLLKEQSFMAFAASYFFMLFLIFIPLFVIIWIYFPLFGVNHGELVAQKRLKYYESYLCGDLSDYWSRCIEINVTEPENYGGISNPIGRVLFKNGSLVAILTKEGPITLTMPPNYYFKPDRNRCFKNGCKEHEDEFSKKSSKNDAEIGASS</sequence>
<dbReference type="STRING" id="484498.SAMN05421686_109128"/>